<evidence type="ECO:0000313" key="5">
    <source>
        <dbReference type="EMBL" id="MDR7348248.1"/>
    </source>
</evidence>
<keyword evidence="6" id="KW-1185">Reference proteome</keyword>
<dbReference type="InterPro" id="IPR008920">
    <property type="entry name" value="TF_FadR/GntR_C"/>
</dbReference>
<dbReference type="SUPFAM" id="SSF48008">
    <property type="entry name" value="GntR ligand-binding domain-like"/>
    <property type="match status" value="1"/>
</dbReference>
<evidence type="ECO:0000256" key="2">
    <source>
        <dbReference type="ARBA" id="ARBA00023125"/>
    </source>
</evidence>
<dbReference type="PANTHER" id="PTHR43537">
    <property type="entry name" value="TRANSCRIPTIONAL REGULATOR, GNTR FAMILY"/>
    <property type="match status" value="1"/>
</dbReference>
<dbReference type="InterPro" id="IPR011711">
    <property type="entry name" value="GntR_C"/>
</dbReference>
<name>A0ABU2B3Q8_9MICC</name>
<evidence type="ECO:0000313" key="6">
    <source>
        <dbReference type="Proteomes" id="UP001183794"/>
    </source>
</evidence>
<organism evidence="5 6">
    <name type="scientific">Enteractinococcus fodinae</name>
    <dbReference type="NCBI Taxonomy" id="684663"/>
    <lineage>
        <taxon>Bacteria</taxon>
        <taxon>Bacillati</taxon>
        <taxon>Actinomycetota</taxon>
        <taxon>Actinomycetes</taxon>
        <taxon>Micrococcales</taxon>
        <taxon>Micrococcaceae</taxon>
    </lineage>
</organism>
<dbReference type="InterPro" id="IPR036388">
    <property type="entry name" value="WH-like_DNA-bd_sf"/>
</dbReference>
<keyword evidence="2 5" id="KW-0238">DNA-binding</keyword>
<evidence type="ECO:0000259" key="4">
    <source>
        <dbReference type="SMART" id="SM00895"/>
    </source>
</evidence>
<dbReference type="Pfam" id="PF07729">
    <property type="entry name" value="FCD"/>
    <property type="match status" value="1"/>
</dbReference>
<reference evidence="5 6" key="1">
    <citation type="submission" date="2023-07" db="EMBL/GenBank/DDBJ databases">
        <title>Sequencing the genomes of 1000 actinobacteria strains.</title>
        <authorList>
            <person name="Klenk H.-P."/>
        </authorList>
    </citation>
    <scope>NUCLEOTIDE SEQUENCE [LARGE SCALE GENOMIC DNA]</scope>
    <source>
        <strain evidence="5 6">DSM 22966</strain>
    </source>
</reference>
<accession>A0ABU2B3Q8</accession>
<dbReference type="EMBL" id="JAVDYJ010000001">
    <property type="protein sequence ID" value="MDR7348248.1"/>
    <property type="molecule type" value="Genomic_DNA"/>
</dbReference>
<keyword evidence="3" id="KW-0804">Transcription</keyword>
<dbReference type="Gene3D" id="1.10.10.10">
    <property type="entry name" value="Winged helix-like DNA-binding domain superfamily/Winged helix DNA-binding domain"/>
    <property type="match status" value="1"/>
</dbReference>
<gene>
    <name evidence="5" type="ORF">J2S62_002505</name>
</gene>
<dbReference type="SUPFAM" id="SSF46785">
    <property type="entry name" value="Winged helix' DNA-binding domain"/>
    <property type="match status" value="1"/>
</dbReference>
<dbReference type="Proteomes" id="UP001183794">
    <property type="component" value="Unassembled WGS sequence"/>
</dbReference>
<comment type="caution">
    <text evidence="5">The sequence shown here is derived from an EMBL/GenBank/DDBJ whole genome shotgun (WGS) entry which is preliminary data.</text>
</comment>
<keyword evidence="1" id="KW-0805">Transcription regulation</keyword>
<dbReference type="Pfam" id="PF00392">
    <property type="entry name" value="GntR"/>
    <property type="match status" value="1"/>
</dbReference>
<dbReference type="InterPro" id="IPR036390">
    <property type="entry name" value="WH_DNA-bd_sf"/>
</dbReference>
<evidence type="ECO:0000256" key="3">
    <source>
        <dbReference type="ARBA" id="ARBA00023163"/>
    </source>
</evidence>
<dbReference type="SMART" id="SM00895">
    <property type="entry name" value="FCD"/>
    <property type="match status" value="1"/>
</dbReference>
<sequence>MRAEAVGELLSVSATPVREALHTLKVEGFLELIPRRGFIVASLRAKDIRDIFEAHALIAGELAARATANIRAEELKTIQQIHDEVLAAARDDDTDLLEQKNHEFHRFIYQLADSERLKWALNAFLRYVPRAFYAQIQGWPDTTIRDHTEIMEAMINEDPEAARQTMGQHIRNSGEKLAEYFEKRQTEVLQDSAKSNAR</sequence>
<evidence type="ECO:0000256" key="1">
    <source>
        <dbReference type="ARBA" id="ARBA00023015"/>
    </source>
</evidence>
<dbReference type="GO" id="GO:0003677">
    <property type="term" value="F:DNA binding"/>
    <property type="evidence" value="ECO:0007669"/>
    <property type="project" value="UniProtKB-KW"/>
</dbReference>
<dbReference type="PANTHER" id="PTHR43537:SF24">
    <property type="entry name" value="GLUCONATE OPERON TRANSCRIPTIONAL REPRESSOR"/>
    <property type="match status" value="1"/>
</dbReference>
<protein>
    <submittedName>
        <fullName evidence="5">DNA-binding GntR family transcriptional regulator</fullName>
    </submittedName>
</protein>
<dbReference type="Gene3D" id="1.20.120.530">
    <property type="entry name" value="GntR ligand-binding domain-like"/>
    <property type="match status" value="1"/>
</dbReference>
<dbReference type="InterPro" id="IPR000524">
    <property type="entry name" value="Tscrpt_reg_HTH_GntR"/>
</dbReference>
<feature type="domain" description="GntR C-terminal" evidence="4">
    <location>
        <begin position="50"/>
        <end position="172"/>
    </location>
</feature>
<proteinExistence type="predicted"/>